<comment type="caution">
    <text evidence="5">The sequence shown here is derived from an EMBL/GenBank/DDBJ whole genome shotgun (WGS) entry which is preliminary data.</text>
</comment>
<accession>A0ABW4TFU9</accession>
<dbReference type="Proteomes" id="UP001597368">
    <property type="component" value="Unassembled WGS sequence"/>
</dbReference>
<dbReference type="InterPro" id="IPR018060">
    <property type="entry name" value="HTH_AraC"/>
</dbReference>
<proteinExistence type="predicted"/>
<organism evidence="5 6">
    <name type="scientific">Nonomuraea mangrovi</name>
    <dbReference type="NCBI Taxonomy" id="2316207"/>
    <lineage>
        <taxon>Bacteria</taxon>
        <taxon>Bacillati</taxon>
        <taxon>Actinomycetota</taxon>
        <taxon>Actinomycetes</taxon>
        <taxon>Streptosporangiales</taxon>
        <taxon>Streptosporangiaceae</taxon>
        <taxon>Nonomuraea</taxon>
    </lineage>
</organism>
<dbReference type="EMBL" id="JBHUFV010000098">
    <property type="protein sequence ID" value="MFD1939882.1"/>
    <property type="molecule type" value="Genomic_DNA"/>
</dbReference>
<feature type="domain" description="HTH araC/xylS-type" evidence="4">
    <location>
        <begin position="1"/>
        <end position="74"/>
    </location>
</feature>
<keyword evidence="1" id="KW-0805">Transcription regulation</keyword>
<evidence type="ECO:0000313" key="5">
    <source>
        <dbReference type="EMBL" id="MFD1939882.1"/>
    </source>
</evidence>
<protein>
    <submittedName>
        <fullName evidence="5">Helix-turn-helix transcriptional regulator</fullName>
    </submittedName>
</protein>
<dbReference type="PRINTS" id="PR00032">
    <property type="entry name" value="HTHARAC"/>
</dbReference>
<evidence type="ECO:0000256" key="3">
    <source>
        <dbReference type="ARBA" id="ARBA00023163"/>
    </source>
</evidence>
<dbReference type="PROSITE" id="PS01124">
    <property type="entry name" value="HTH_ARAC_FAMILY_2"/>
    <property type="match status" value="1"/>
</dbReference>
<keyword evidence="2" id="KW-0238">DNA-binding</keyword>
<dbReference type="SMART" id="SM00342">
    <property type="entry name" value="HTH_ARAC"/>
    <property type="match status" value="1"/>
</dbReference>
<gene>
    <name evidence="5" type="ORF">ACFSKW_51345</name>
</gene>
<dbReference type="SUPFAM" id="SSF46689">
    <property type="entry name" value="Homeodomain-like"/>
    <property type="match status" value="1"/>
</dbReference>
<evidence type="ECO:0000259" key="4">
    <source>
        <dbReference type="PROSITE" id="PS01124"/>
    </source>
</evidence>
<evidence type="ECO:0000256" key="1">
    <source>
        <dbReference type="ARBA" id="ARBA00023015"/>
    </source>
</evidence>
<evidence type="ECO:0000256" key="2">
    <source>
        <dbReference type="ARBA" id="ARBA00023125"/>
    </source>
</evidence>
<keyword evidence="6" id="KW-1185">Reference proteome</keyword>
<dbReference type="Pfam" id="PF12833">
    <property type="entry name" value="HTH_18"/>
    <property type="match status" value="1"/>
</dbReference>
<dbReference type="InterPro" id="IPR018062">
    <property type="entry name" value="HTH_AraC-typ_CS"/>
</dbReference>
<sequence>MSRAAFARRFTELVGRPPLGYLTDWRMTPAADLLREPNTAIASVARRVGYRDPFTFSAAFKRVRGTAPSNLRRGPFR</sequence>
<dbReference type="InterPro" id="IPR050204">
    <property type="entry name" value="AraC_XylS_family_regulators"/>
</dbReference>
<reference evidence="6" key="1">
    <citation type="journal article" date="2019" name="Int. J. Syst. Evol. Microbiol.">
        <title>The Global Catalogue of Microorganisms (GCM) 10K type strain sequencing project: providing services to taxonomists for standard genome sequencing and annotation.</title>
        <authorList>
            <consortium name="The Broad Institute Genomics Platform"/>
            <consortium name="The Broad Institute Genome Sequencing Center for Infectious Disease"/>
            <person name="Wu L."/>
            <person name="Ma J."/>
        </authorList>
    </citation>
    <scope>NUCLEOTIDE SEQUENCE [LARGE SCALE GENOMIC DNA]</scope>
    <source>
        <strain evidence="6">ICMP 6774ER</strain>
    </source>
</reference>
<evidence type="ECO:0000313" key="6">
    <source>
        <dbReference type="Proteomes" id="UP001597368"/>
    </source>
</evidence>
<dbReference type="InterPro" id="IPR009057">
    <property type="entry name" value="Homeodomain-like_sf"/>
</dbReference>
<dbReference type="PROSITE" id="PS00041">
    <property type="entry name" value="HTH_ARAC_FAMILY_1"/>
    <property type="match status" value="1"/>
</dbReference>
<name>A0ABW4TFU9_9ACTN</name>
<keyword evidence="3" id="KW-0804">Transcription</keyword>
<dbReference type="InterPro" id="IPR020449">
    <property type="entry name" value="Tscrpt_reg_AraC-type_HTH"/>
</dbReference>
<dbReference type="PANTHER" id="PTHR46796">
    <property type="entry name" value="HTH-TYPE TRANSCRIPTIONAL ACTIVATOR RHAS-RELATED"/>
    <property type="match status" value="1"/>
</dbReference>
<dbReference type="Gene3D" id="1.10.10.60">
    <property type="entry name" value="Homeodomain-like"/>
    <property type="match status" value="2"/>
</dbReference>
<dbReference type="PANTHER" id="PTHR46796:SF13">
    <property type="entry name" value="HTH-TYPE TRANSCRIPTIONAL ACTIVATOR RHAS"/>
    <property type="match status" value="1"/>
</dbReference>